<accession>A0A6J6ICM1</accession>
<evidence type="ECO:0000256" key="7">
    <source>
        <dbReference type="ARBA" id="ARBA00023310"/>
    </source>
</evidence>
<dbReference type="Gene3D" id="2.60.15.10">
    <property type="entry name" value="F0F1 ATP synthase delta/epsilon subunit, N-terminal"/>
    <property type="match status" value="1"/>
</dbReference>
<keyword evidence="5" id="KW-0472">Membrane</keyword>
<evidence type="ECO:0000259" key="9">
    <source>
        <dbReference type="Pfam" id="PF02823"/>
    </source>
</evidence>
<comment type="subcellular location">
    <subcellularLocation>
        <location evidence="1">Membrane</location>
        <topology evidence="1">Peripheral membrane protein</topology>
    </subcellularLocation>
</comment>
<evidence type="ECO:0000256" key="1">
    <source>
        <dbReference type="ARBA" id="ARBA00004170"/>
    </source>
</evidence>
<dbReference type="NCBIfam" id="NF009977">
    <property type="entry name" value="PRK13442.1"/>
    <property type="match status" value="1"/>
</dbReference>
<sequence length="131" mass="13513">MPLAVELVSPERTLFSGDATMVRARTVGGGDIAFLAGHAPFVGALAVSTVEITLAEGGSEKAAVHGGFIEVSDDHVKILSDLAEMASTIDVERARKAQEKAQAAAQNGDDDEAIAALARASARLVTVEGFH</sequence>
<keyword evidence="3" id="KW-0813">Transport</keyword>
<organism evidence="10">
    <name type="scientific">freshwater metagenome</name>
    <dbReference type="NCBI Taxonomy" id="449393"/>
    <lineage>
        <taxon>unclassified sequences</taxon>
        <taxon>metagenomes</taxon>
        <taxon>ecological metagenomes</taxon>
    </lineage>
</organism>
<evidence type="ECO:0000256" key="3">
    <source>
        <dbReference type="ARBA" id="ARBA00022448"/>
    </source>
</evidence>
<evidence type="ECO:0000313" key="10">
    <source>
        <dbReference type="EMBL" id="CAB4622047.1"/>
    </source>
</evidence>
<evidence type="ECO:0000256" key="2">
    <source>
        <dbReference type="ARBA" id="ARBA00005712"/>
    </source>
</evidence>
<reference evidence="10" key="1">
    <citation type="submission" date="2020-05" db="EMBL/GenBank/DDBJ databases">
        <authorList>
            <person name="Chiriac C."/>
            <person name="Salcher M."/>
            <person name="Ghai R."/>
            <person name="Kavagutti S V."/>
        </authorList>
    </citation>
    <scope>NUCLEOTIDE SEQUENCE</scope>
</reference>
<dbReference type="SUPFAM" id="SSF51344">
    <property type="entry name" value="Epsilon subunit of F1F0-ATP synthase N-terminal domain"/>
    <property type="match status" value="1"/>
</dbReference>
<dbReference type="EMBL" id="CAEZUO010000178">
    <property type="protein sequence ID" value="CAB4622047.1"/>
    <property type="molecule type" value="Genomic_DNA"/>
</dbReference>
<keyword evidence="6" id="KW-0139">CF(1)</keyword>
<dbReference type="InterPro" id="IPR020547">
    <property type="entry name" value="ATP_synth_F1_esu_C"/>
</dbReference>
<dbReference type="InterPro" id="IPR001469">
    <property type="entry name" value="ATP_synth_F1_dsu/esu"/>
</dbReference>
<protein>
    <submittedName>
        <fullName evidence="10">Unannotated protein</fullName>
    </submittedName>
</protein>
<dbReference type="PANTHER" id="PTHR13822">
    <property type="entry name" value="ATP SYNTHASE DELTA/EPSILON CHAIN"/>
    <property type="match status" value="1"/>
</dbReference>
<evidence type="ECO:0000256" key="5">
    <source>
        <dbReference type="ARBA" id="ARBA00023136"/>
    </source>
</evidence>
<gene>
    <name evidence="10" type="ORF">UFOPK1827_02054</name>
</gene>
<feature type="domain" description="ATP synthase F1 complex delta/epsilon subunit N-terminal" evidence="9">
    <location>
        <begin position="4"/>
        <end position="81"/>
    </location>
</feature>
<dbReference type="NCBIfam" id="TIGR01216">
    <property type="entry name" value="ATP_synt_epsi"/>
    <property type="match status" value="1"/>
</dbReference>
<dbReference type="PANTHER" id="PTHR13822:SF10">
    <property type="entry name" value="ATP SYNTHASE EPSILON CHAIN, CHLOROPLASTIC"/>
    <property type="match status" value="1"/>
</dbReference>
<proteinExistence type="inferred from homology"/>
<comment type="similarity">
    <text evidence="2">Belongs to the ATPase epsilon chain family.</text>
</comment>
<evidence type="ECO:0000256" key="4">
    <source>
        <dbReference type="ARBA" id="ARBA00023065"/>
    </source>
</evidence>
<dbReference type="GO" id="GO:0046933">
    <property type="term" value="F:proton-transporting ATP synthase activity, rotational mechanism"/>
    <property type="evidence" value="ECO:0007669"/>
    <property type="project" value="InterPro"/>
</dbReference>
<name>A0A6J6ICM1_9ZZZZ</name>
<feature type="domain" description="ATP synthase epsilon subunit C-terminal" evidence="8">
    <location>
        <begin position="88"/>
        <end position="124"/>
    </location>
</feature>
<keyword evidence="7" id="KW-0066">ATP synthesis</keyword>
<dbReference type="CDD" id="cd12152">
    <property type="entry name" value="F1-ATPase_delta"/>
    <property type="match status" value="1"/>
</dbReference>
<dbReference type="Pfam" id="PF02823">
    <property type="entry name" value="ATP-synt_DE_N"/>
    <property type="match status" value="1"/>
</dbReference>
<dbReference type="HAMAP" id="MF_00530">
    <property type="entry name" value="ATP_synth_epsil_bac"/>
    <property type="match status" value="1"/>
</dbReference>
<dbReference type="AlphaFoldDB" id="A0A6J6ICM1"/>
<evidence type="ECO:0000259" key="8">
    <source>
        <dbReference type="Pfam" id="PF00401"/>
    </source>
</evidence>
<dbReference type="Pfam" id="PF00401">
    <property type="entry name" value="ATP-synt_DE"/>
    <property type="match status" value="1"/>
</dbReference>
<keyword evidence="4" id="KW-0406">Ion transport</keyword>
<evidence type="ECO:0000256" key="6">
    <source>
        <dbReference type="ARBA" id="ARBA00023196"/>
    </source>
</evidence>
<dbReference type="InterPro" id="IPR020546">
    <property type="entry name" value="ATP_synth_F1_dsu/esu_N"/>
</dbReference>
<dbReference type="GO" id="GO:0045259">
    <property type="term" value="C:proton-transporting ATP synthase complex"/>
    <property type="evidence" value="ECO:0007669"/>
    <property type="project" value="UniProtKB-KW"/>
</dbReference>
<dbReference type="InterPro" id="IPR036771">
    <property type="entry name" value="ATPsynth_dsu/esu_N"/>
</dbReference>